<gene>
    <name evidence="8" type="primary">ABSGL_14698.1 scaffold 14966</name>
</gene>
<evidence type="ECO:0000256" key="1">
    <source>
        <dbReference type="ARBA" id="ARBA00004141"/>
    </source>
</evidence>
<comment type="caution">
    <text evidence="6">Lacks conserved residue(s) required for the propagation of feature annotation.</text>
</comment>
<dbReference type="GO" id="GO:0000139">
    <property type="term" value="C:Golgi membrane"/>
    <property type="evidence" value="ECO:0007669"/>
    <property type="project" value="UniProtKB-SubCell"/>
</dbReference>
<evidence type="ECO:0000256" key="5">
    <source>
        <dbReference type="ARBA" id="ARBA00023136"/>
    </source>
</evidence>
<dbReference type="PANTHER" id="PTHR21236:SF2">
    <property type="entry name" value="PROTEIN YIPF"/>
    <property type="match status" value="1"/>
</dbReference>
<dbReference type="GO" id="GO:0048280">
    <property type="term" value="P:vesicle fusion with Golgi apparatus"/>
    <property type="evidence" value="ECO:0007669"/>
    <property type="project" value="TreeGrafter"/>
</dbReference>
<accession>A0A168SVU0</accession>
<organism evidence="8">
    <name type="scientific">Absidia glauca</name>
    <name type="common">Pin mould</name>
    <dbReference type="NCBI Taxonomy" id="4829"/>
    <lineage>
        <taxon>Eukaryota</taxon>
        <taxon>Fungi</taxon>
        <taxon>Fungi incertae sedis</taxon>
        <taxon>Mucoromycota</taxon>
        <taxon>Mucoromycotina</taxon>
        <taxon>Mucoromycetes</taxon>
        <taxon>Mucorales</taxon>
        <taxon>Cunninghamellaceae</taxon>
        <taxon>Absidia</taxon>
    </lineage>
</organism>
<evidence type="ECO:0000256" key="3">
    <source>
        <dbReference type="ARBA" id="ARBA00022692"/>
    </source>
</evidence>
<feature type="transmembrane region" description="Helical" evidence="6">
    <location>
        <begin position="202"/>
        <end position="219"/>
    </location>
</feature>
<evidence type="ECO:0000313" key="9">
    <source>
        <dbReference type="Proteomes" id="UP000078561"/>
    </source>
</evidence>
<name>A0A168SVU0_ABSGL</name>
<dbReference type="GO" id="GO:0006888">
    <property type="term" value="P:endoplasmic reticulum to Golgi vesicle-mediated transport"/>
    <property type="evidence" value="ECO:0007669"/>
    <property type="project" value="InterPro"/>
</dbReference>
<keyword evidence="3 6" id="KW-0812">Transmembrane</keyword>
<dbReference type="FunCoup" id="A0A168SVU0">
    <property type="interactions" value="905"/>
</dbReference>
<keyword evidence="4 6" id="KW-1133">Transmembrane helix</keyword>
<feature type="transmembrane region" description="Helical" evidence="6">
    <location>
        <begin position="225"/>
        <end position="246"/>
    </location>
</feature>
<proteinExistence type="inferred from homology"/>
<dbReference type="OrthoDB" id="440385at2759"/>
<feature type="domain" description="Yip1" evidence="7">
    <location>
        <begin position="129"/>
        <end position="273"/>
    </location>
</feature>
<protein>
    <recommendedName>
        <fullName evidence="6">Protein YIP</fullName>
    </recommendedName>
</protein>
<dbReference type="STRING" id="4829.A0A168SVU0"/>
<dbReference type="EMBL" id="LT554985">
    <property type="protein sequence ID" value="SAM09024.1"/>
    <property type="molecule type" value="Genomic_DNA"/>
</dbReference>
<dbReference type="InParanoid" id="A0A168SVU0"/>
<dbReference type="InterPro" id="IPR006977">
    <property type="entry name" value="Yip1_dom"/>
</dbReference>
<evidence type="ECO:0000259" key="7">
    <source>
        <dbReference type="Pfam" id="PF04893"/>
    </source>
</evidence>
<dbReference type="Pfam" id="PF04893">
    <property type="entry name" value="Yip1"/>
    <property type="match status" value="1"/>
</dbReference>
<dbReference type="Proteomes" id="UP000078561">
    <property type="component" value="Unassembled WGS sequence"/>
</dbReference>
<dbReference type="AlphaFoldDB" id="A0A168SVU0"/>
<evidence type="ECO:0000256" key="6">
    <source>
        <dbReference type="RuleBase" id="RU361264"/>
    </source>
</evidence>
<evidence type="ECO:0000256" key="4">
    <source>
        <dbReference type="ARBA" id="ARBA00022989"/>
    </source>
</evidence>
<keyword evidence="5 6" id="KW-0472">Membrane</keyword>
<feature type="transmembrane region" description="Helical" evidence="6">
    <location>
        <begin position="170"/>
        <end position="190"/>
    </location>
</feature>
<dbReference type="OMA" id="HIRAKSM"/>
<reference evidence="8" key="1">
    <citation type="submission" date="2016-04" db="EMBL/GenBank/DDBJ databases">
        <authorList>
            <person name="Evans L.H."/>
            <person name="Alamgir A."/>
            <person name="Owens N."/>
            <person name="Weber N.D."/>
            <person name="Virtaneva K."/>
            <person name="Barbian K."/>
            <person name="Babar A."/>
            <person name="Rosenke K."/>
        </authorList>
    </citation>
    <scope>NUCLEOTIDE SEQUENCE [LARGE SCALE GENOMIC DNA]</scope>
    <source>
        <strain evidence="8">CBS 101.48</strain>
    </source>
</reference>
<dbReference type="GO" id="GO:0005802">
    <property type="term" value="C:trans-Golgi network"/>
    <property type="evidence" value="ECO:0007669"/>
    <property type="project" value="TreeGrafter"/>
</dbReference>
<comment type="similarity">
    <text evidence="2 6">Belongs to the YIP1 family.</text>
</comment>
<sequence length="276" mass="29651">MSQPVHSVLFDQNQKTSGYYDNTNAGYSEPSGDGLQFYASNYNDPSYMASSYYGASHTTGVAPPSLHQTGSTSSMGTSTIGGGATGDMQYRQPGSFWSAFGTGGFEDEPPLLEEIGINLQHIQAKSLTVLNPFKKVSETIMDDADLAGPLLFIFLFGIFLMLSGKVHFGYIYGVGVLGVVSIYLVLNLMSEDGVDGSRTASVLGYCLLPMVILSGFSVVLKLGGFVGLVLSVLSIFWCTWSSSAMFTTALRMSDQRLLVGYPVGLFYACFALMTVF</sequence>
<evidence type="ECO:0000256" key="2">
    <source>
        <dbReference type="ARBA" id="ARBA00010596"/>
    </source>
</evidence>
<feature type="transmembrane region" description="Helical" evidence="6">
    <location>
        <begin position="258"/>
        <end position="275"/>
    </location>
</feature>
<comment type="subcellular location">
    <subcellularLocation>
        <location evidence="6">Golgi apparatus membrane</location>
        <topology evidence="6">Multi-pass membrane protein</topology>
    </subcellularLocation>
    <subcellularLocation>
        <location evidence="1">Membrane</location>
        <topology evidence="1">Multi-pass membrane protein</topology>
    </subcellularLocation>
</comment>
<dbReference type="InterPro" id="IPR045231">
    <property type="entry name" value="Yip1/4-like"/>
</dbReference>
<evidence type="ECO:0000313" key="8">
    <source>
        <dbReference type="EMBL" id="SAM09024.1"/>
    </source>
</evidence>
<dbReference type="PANTHER" id="PTHR21236">
    <property type="entry name" value="GOLGI MEMBRANE PROTEIN YIP1"/>
    <property type="match status" value="1"/>
</dbReference>
<keyword evidence="9" id="KW-1185">Reference proteome</keyword>